<gene>
    <name evidence="11" type="ORF">GCM10007422_11660</name>
    <name evidence="12" type="ORF">GGQ60_001462</name>
</gene>
<dbReference type="InterPro" id="IPR000123">
    <property type="entry name" value="Reverse_transcriptase_msDNA"/>
</dbReference>
<dbReference type="RefSeq" id="WP_221235910.1">
    <property type="nucleotide sequence ID" value="NZ_BMHZ01000001.1"/>
</dbReference>
<feature type="domain" description="Reverse transcriptase" evidence="10">
    <location>
        <begin position="68"/>
        <end position="278"/>
    </location>
</feature>
<dbReference type="PANTHER" id="PTHR34047:SF7">
    <property type="entry name" value="RNA-DIRECTED DNA POLYMERASE"/>
    <property type="match status" value="1"/>
</dbReference>
<evidence type="ECO:0000313" key="11">
    <source>
        <dbReference type="EMBL" id="GGG99067.1"/>
    </source>
</evidence>
<evidence type="ECO:0000256" key="1">
    <source>
        <dbReference type="ARBA" id="ARBA00012493"/>
    </source>
</evidence>
<dbReference type="PANTHER" id="PTHR34047">
    <property type="entry name" value="NUCLEAR INTRON MATURASE 1, MITOCHONDRIAL-RELATED"/>
    <property type="match status" value="1"/>
</dbReference>
<dbReference type="InterPro" id="IPR000477">
    <property type="entry name" value="RT_dom"/>
</dbReference>
<keyword evidence="5" id="KW-0460">Magnesium</keyword>
<dbReference type="GO" id="GO:0051607">
    <property type="term" value="P:defense response to virus"/>
    <property type="evidence" value="ECO:0007669"/>
    <property type="project" value="UniProtKB-KW"/>
</dbReference>
<dbReference type="SUPFAM" id="SSF56672">
    <property type="entry name" value="DNA/RNA polymerases"/>
    <property type="match status" value="1"/>
</dbReference>
<proteinExistence type="inferred from homology"/>
<evidence type="ECO:0000313" key="14">
    <source>
        <dbReference type="Proteomes" id="UP000642938"/>
    </source>
</evidence>
<keyword evidence="4" id="KW-0479">Metal-binding</keyword>
<dbReference type="EMBL" id="JACIEF010000002">
    <property type="protein sequence ID" value="MBB4107481.1"/>
    <property type="molecule type" value="Genomic_DNA"/>
</dbReference>
<dbReference type="PRINTS" id="PR00866">
    <property type="entry name" value="RNADNAPOLMS"/>
</dbReference>
<evidence type="ECO:0000256" key="3">
    <source>
        <dbReference type="ARBA" id="ARBA00022695"/>
    </source>
</evidence>
<evidence type="ECO:0000256" key="4">
    <source>
        <dbReference type="ARBA" id="ARBA00022723"/>
    </source>
</evidence>
<protein>
    <recommendedName>
        <fullName evidence="1">RNA-directed DNA polymerase</fullName>
        <ecNumber evidence="1">2.7.7.49</ecNumber>
    </recommendedName>
</protein>
<evidence type="ECO:0000256" key="8">
    <source>
        <dbReference type="ARBA" id="ARBA00034120"/>
    </source>
</evidence>
<name>A0A7W6P5Z0_9SPHI</name>
<evidence type="ECO:0000256" key="7">
    <source>
        <dbReference type="ARBA" id="ARBA00023118"/>
    </source>
</evidence>
<accession>A0A7W6P5Z0</accession>
<dbReference type="CDD" id="cd03487">
    <property type="entry name" value="RT_Bac_retron_II"/>
    <property type="match status" value="1"/>
</dbReference>
<evidence type="ECO:0000256" key="5">
    <source>
        <dbReference type="ARBA" id="ARBA00022842"/>
    </source>
</evidence>
<reference evidence="11" key="4">
    <citation type="submission" date="2024-05" db="EMBL/GenBank/DDBJ databases">
        <authorList>
            <person name="Sun Q."/>
            <person name="Zhou Y."/>
        </authorList>
    </citation>
    <scope>NUCLEOTIDE SEQUENCE</scope>
    <source>
        <strain evidence="11">CGMCC 1.15287</strain>
    </source>
</reference>
<dbReference type="Proteomes" id="UP000532273">
    <property type="component" value="Unassembled WGS sequence"/>
</dbReference>
<organism evidence="12 13">
    <name type="scientific">Pedobacter zeae</name>
    <dbReference type="NCBI Taxonomy" id="1737356"/>
    <lineage>
        <taxon>Bacteria</taxon>
        <taxon>Pseudomonadati</taxon>
        <taxon>Bacteroidota</taxon>
        <taxon>Sphingobacteriia</taxon>
        <taxon>Sphingobacteriales</taxon>
        <taxon>Sphingobacteriaceae</taxon>
        <taxon>Pedobacter</taxon>
    </lineage>
</organism>
<evidence type="ECO:0000313" key="12">
    <source>
        <dbReference type="EMBL" id="MBB4107481.1"/>
    </source>
</evidence>
<dbReference type="GO" id="GO:0046872">
    <property type="term" value="F:metal ion binding"/>
    <property type="evidence" value="ECO:0007669"/>
    <property type="project" value="UniProtKB-KW"/>
</dbReference>
<reference evidence="11" key="1">
    <citation type="journal article" date="2014" name="Int. J. Syst. Evol. Microbiol.">
        <title>Complete genome of a new Firmicutes species belonging to the dominant human colonic microbiota ('Ruminococcus bicirculans') reveals two chromosomes and a selective capacity to utilize plant glucans.</title>
        <authorList>
            <consortium name="NISC Comparative Sequencing Program"/>
            <person name="Wegmann U."/>
            <person name="Louis P."/>
            <person name="Goesmann A."/>
            <person name="Henrissat B."/>
            <person name="Duncan S.H."/>
            <person name="Flint H.J."/>
        </authorList>
    </citation>
    <scope>NUCLEOTIDE SEQUENCE</scope>
    <source>
        <strain evidence="11">CGMCC 1.15287</strain>
    </source>
</reference>
<comment type="caution">
    <text evidence="12">The sequence shown here is derived from an EMBL/GenBank/DDBJ whole genome shotgun (WGS) entry which is preliminary data.</text>
</comment>
<dbReference type="InterPro" id="IPR043502">
    <property type="entry name" value="DNA/RNA_pol_sf"/>
</dbReference>
<evidence type="ECO:0000256" key="9">
    <source>
        <dbReference type="ARBA" id="ARBA00048173"/>
    </source>
</evidence>
<sequence length="355" mass="41099">MGPEISFWPHKKMNFSQYEKTFRIKATKIGFSEEEITACLNYAEPLISNKLPVIYSTANLAALVGYKTNYLKRAVKFTKYFYRDFQIKKKDGKLRTLYEPLPSLKEIQSWVLKNILSEVKPNRFAKAYIKNKSLIENVKYHKGREGVLTLDILDFFGSIKTAHVAGIFSEMGYSANIASLLAKLCTYDGYLPQGAPTSPYLSNLYLKNFDDIVSKYCSENNIKYTRYADDMTFSGKEEDLNITSFIEVQLFNIGLYLNSDKSKLMKRNEKQVVTGIVVNDKLQVPREDRDFIRNEVHFLTKFGLNDHLNRTLNKKANYIEHLLGKINFALHINPDDLKMKRYKAKVIEYAKSIEE</sequence>
<evidence type="ECO:0000259" key="10">
    <source>
        <dbReference type="PROSITE" id="PS50878"/>
    </source>
</evidence>
<dbReference type="PROSITE" id="PS50878">
    <property type="entry name" value="RT_POL"/>
    <property type="match status" value="1"/>
</dbReference>
<keyword evidence="6 12" id="KW-0695">RNA-directed DNA polymerase</keyword>
<evidence type="ECO:0000313" key="13">
    <source>
        <dbReference type="Proteomes" id="UP000532273"/>
    </source>
</evidence>
<keyword evidence="2 12" id="KW-0808">Transferase</keyword>
<evidence type="ECO:0000256" key="2">
    <source>
        <dbReference type="ARBA" id="ARBA00022679"/>
    </source>
</evidence>
<dbReference type="Proteomes" id="UP000642938">
    <property type="component" value="Unassembled WGS sequence"/>
</dbReference>
<dbReference type="EMBL" id="BMHZ01000001">
    <property type="protein sequence ID" value="GGG99067.1"/>
    <property type="molecule type" value="Genomic_DNA"/>
</dbReference>
<keyword evidence="7" id="KW-0051">Antiviral defense</keyword>
<keyword evidence="14" id="KW-1185">Reference proteome</keyword>
<evidence type="ECO:0000256" key="6">
    <source>
        <dbReference type="ARBA" id="ARBA00022918"/>
    </source>
</evidence>
<dbReference type="AlphaFoldDB" id="A0A7W6P5Z0"/>
<comment type="catalytic activity">
    <reaction evidence="9">
        <text>DNA(n) + a 2'-deoxyribonucleoside 5'-triphosphate = DNA(n+1) + diphosphate</text>
        <dbReference type="Rhea" id="RHEA:22508"/>
        <dbReference type="Rhea" id="RHEA-COMP:17339"/>
        <dbReference type="Rhea" id="RHEA-COMP:17340"/>
        <dbReference type="ChEBI" id="CHEBI:33019"/>
        <dbReference type="ChEBI" id="CHEBI:61560"/>
        <dbReference type="ChEBI" id="CHEBI:173112"/>
        <dbReference type="EC" id="2.7.7.49"/>
    </reaction>
</comment>
<dbReference type="EC" id="2.7.7.49" evidence="1"/>
<dbReference type="InterPro" id="IPR051083">
    <property type="entry name" value="GrpII_Intron_Splice-Mob/Def"/>
</dbReference>
<reference evidence="12 13" key="3">
    <citation type="submission" date="2020-08" db="EMBL/GenBank/DDBJ databases">
        <title>Genomic Encyclopedia of Type Strains, Phase IV (KMG-IV): sequencing the most valuable type-strain genomes for metagenomic binning, comparative biology and taxonomic classification.</title>
        <authorList>
            <person name="Goeker M."/>
        </authorList>
    </citation>
    <scope>NUCLEOTIDE SEQUENCE [LARGE SCALE GENOMIC DNA]</scope>
    <source>
        <strain evidence="12 13">DSM 100774</strain>
    </source>
</reference>
<dbReference type="Pfam" id="PF00078">
    <property type="entry name" value="RVT_1"/>
    <property type="match status" value="1"/>
</dbReference>
<dbReference type="GO" id="GO:0003723">
    <property type="term" value="F:RNA binding"/>
    <property type="evidence" value="ECO:0007669"/>
    <property type="project" value="InterPro"/>
</dbReference>
<comment type="similarity">
    <text evidence="8">Belongs to the bacterial reverse transcriptase family.</text>
</comment>
<dbReference type="GO" id="GO:0003964">
    <property type="term" value="F:RNA-directed DNA polymerase activity"/>
    <property type="evidence" value="ECO:0007669"/>
    <property type="project" value="UniProtKB-KW"/>
</dbReference>
<keyword evidence="3 12" id="KW-0548">Nucleotidyltransferase</keyword>
<reference evidence="14" key="2">
    <citation type="journal article" date="2019" name="Int. J. Syst. Evol. Microbiol.">
        <title>The Global Catalogue of Microorganisms (GCM) 10K type strain sequencing project: providing services to taxonomists for standard genome sequencing and annotation.</title>
        <authorList>
            <consortium name="The Broad Institute Genomics Platform"/>
            <consortium name="The Broad Institute Genome Sequencing Center for Infectious Disease"/>
            <person name="Wu L."/>
            <person name="Ma J."/>
        </authorList>
    </citation>
    <scope>NUCLEOTIDE SEQUENCE [LARGE SCALE GENOMIC DNA]</scope>
    <source>
        <strain evidence="14">CGMCC 1.15287</strain>
    </source>
</reference>